<dbReference type="InterPro" id="IPR011990">
    <property type="entry name" value="TPR-like_helical_dom_sf"/>
</dbReference>
<feature type="region of interest" description="Disordered" evidence="4">
    <location>
        <begin position="53"/>
        <end position="142"/>
    </location>
</feature>
<dbReference type="EMBL" id="QLNQ01000024">
    <property type="protein sequence ID" value="RCK63123.1"/>
    <property type="molecule type" value="Genomic_DNA"/>
</dbReference>
<dbReference type="InterPro" id="IPR003107">
    <property type="entry name" value="HAT"/>
</dbReference>
<dbReference type="AlphaFoldDB" id="A0A367YB76"/>
<organism evidence="6 7">
    <name type="scientific">Candida viswanathii</name>
    <dbReference type="NCBI Taxonomy" id="5486"/>
    <lineage>
        <taxon>Eukaryota</taxon>
        <taxon>Fungi</taxon>
        <taxon>Dikarya</taxon>
        <taxon>Ascomycota</taxon>
        <taxon>Saccharomycotina</taxon>
        <taxon>Pichiomycetes</taxon>
        <taxon>Debaryomycetaceae</taxon>
        <taxon>Candida/Lodderomyces clade</taxon>
        <taxon>Candida</taxon>
    </lineage>
</organism>
<dbReference type="SMART" id="SM00386">
    <property type="entry name" value="HAT"/>
    <property type="match status" value="9"/>
</dbReference>
<sequence length="913" mass="104299">METKEKSIFVSDTITTPPPPPRGIMERKSFLDQEAPAGYVAGSARGAVGFRLSSNPDSFNRGIAVVTKEEEEDEEAGEGSGNGNVDGANDKGILSRSKRDEEDEEADRIYEEIEKKLASKKARPKVSPPQPQTSTANKPQFSDLKRQLANLTEDDWLNLPEPGDMTRRNKRMRLLEQQQQRMYSAPDTLIAAASSSANGSTNFKSLSESRDKFLSSQLDNLLPKTANVNTTDARLQESILSMDGAEQDLKYADFQKSRSILSSLRKTEPYKPSSWIQSARLEEQNKNFKLAKSYILEGCKKCPKSYEIWLENIRLNRSDLKLCKQLVNTALGYVPKSESLWVKAMELEAEPFNKRKVVMKSLENLPGSSKLWKLLIDLEADQDTVKKLLGKAVEMCPLVWEFWLGLINLSNYEESKKLLNQARKKLTGDPNVWIAACKLEEREQDVELSKLVKLMDKAIKDASSRGISKDEWYQMAIEAEKEEFKNTSRAIVSSYLNAHKESVNDSSLLEDVDKLFTNGNVIVGRAILDHIIESHPHDISHWRKLITSMKKFTDLEVLFSYYNNAIQLNPSTSLLYLMFAKDKWQLANNIAEARSILNRAAAAVPKDVSIKFAIIKLELKSGNIVSARDYIKEIIDASPMESEKFWYKYIHILRCLKSTEALETSQKALRLFPESWKLYLQNIQILQDMNKPEQAREIASISVKKCKDAPQLWIKLSEIDQQLGILIRARAVIDQAMLTNPEFPELWSYKIQFEKRNQDLVAARNISNKSLKKFPHNADLWIEYLWLLPKMSQRKTAFLDALKATDNSSLILLVIGVFFWYDGKYNKCKNWFERSLLLDNTNGDAWAWMFNYLKKFGTKEELDRFVAEYEANYDGINKGKVFHVVNKDIANYDKSPKEILEITAGRLSKTITT</sequence>
<dbReference type="Pfam" id="PF06424">
    <property type="entry name" value="PRP1_N"/>
    <property type="match status" value="1"/>
</dbReference>
<reference evidence="6 7" key="1">
    <citation type="submission" date="2018-06" db="EMBL/GenBank/DDBJ databases">
        <title>Whole genome sequencing of Candida tropicalis (genome annotated by CSBL at Korea University).</title>
        <authorList>
            <person name="Ahn J."/>
        </authorList>
    </citation>
    <scope>NUCLEOTIDE SEQUENCE [LARGE SCALE GENOMIC DNA]</scope>
    <source>
        <strain evidence="6 7">ATCC 20962</strain>
    </source>
</reference>
<comment type="caution">
    <text evidence="6">The sequence shown here is derived from an EMBL/GenBank/DDBJ whole genome shotgun (WGS) entry which is preliminary data.</text>
</comment>
<gene>
    <name evidence="6" type="primary">PRP6_0</name>
    <name evidence="6" type="ORF">Cantr_09744</name>
</gene>
<evidence type="ECO:0000256" key="3">
    <source>
        <dbReference type="ARBA" id="ARBA00023242"/>
    </source>
</evidence>
<dbReference type="PANTHER" id="PTHR11246:SF1">
    <property type="entry name" value="PRE-MRNA-PROCESSING FACTOR 6"/>
    <property type="match status" value="1"/>
</dbReference>
<comment type="subcellular location">
    <subcellularLocation>
        <location evidence="1">Nucleus</location>
    </subcellularLocation>
</comment>
<dbReference type="SUPFAM" id="SSF48452">
    <property type="entry name" value="TPR-like"/>
    <property type="match status" value="4"/>
</dbReference>
<dbReference type="Gene3D" id="1.25.40.10">
    <property type="entry name" value="Tetratricopeptide repeat domain"/>
    <property type="match status" value="4"/>
</dbReference>
<evidence type="ECO:0000256" key="4">
    <source>
        <dbReference type="SAM" id="MobiDB-lite"/>
    </source>
</evidence>
<dbReference type="Pfam" id="PF13429">
    <property type="entry name" value="TPR_15"/>
    <property type="match status" value="1"/>
</dbReference>
<evidence type="ECO:0000313" key="7">
    <source>
        <dbReference type="Proteomes" id="UP000253472"/>
    </source>
</evidence>
<evidence type="ECO:0000256" key="1">
    <source>
        <dbReference type="ARBA" id="ARBA00004123"/>
    </source>
</evidence>
<dbReference type="PANTHER" id="PTHR11246">
    <property type="entry name" value="PRE-MRNA SPLICING FACTOR"/>
    <property type="match status" value="1"/>
</dbReference>
<dbReference type="GO" id="GO:0000398">
    <property type="term" value="P:mRNA splicing, via spliceosome"/>
    <property type="evidence" value="ECO:0007669"/>
    <property type="project" value="InterPro"/>
</dbReference>
<dbReference type="GO" id="GO:0005634">
    <property type="term" value="C:nucleus"/>
    <property type="evidence" value="ECO:0007669"/>
    <property type="project" value="UniProtKB-ARBA"/>
</dbReference>
<accession>A0A367YB76</accession>
<dbReference type="Proteomes" id="UP000253472">
    <property type="component" value="Unassembled WGS sequence"/>
</dbReference>
<protein>
    <submittedName>
        <fullName evidence="6">Pre-mRNA-splicing factor 6</fullName>
    </submittedName>
</protein>
<proteinExistence type="predicted"/>
<keyword evidence="2" id="KW-0677">Repeat</keyword>
<dbReference type="STRING" id="5486.A0A367YB76"/>
<evidence type="ECO:0000259" key="5">
    <source>
        <dbReference type="Pfam" id="PF06424"/>
    </source>
</evidence>
<feature type="compositionally biased region" description="Basic and acidic residues" evidence="4">
    <location>
        <begin position="107"/>
        <end position="117"/>
    </location>
</feature>
<dbReference type="InterPro" id="IPR010491">
    <property type="entry name" value="PRP1_N"/>
</dbReference>
<evidence type="ECO:0000313" key="6">
    <source>
        <dbReference type="EMBL" id="RCK63123.1"/>
    </source>
</evidence>
<feature type="region of interest" description="Disordered" evidence="4">
    <location>
        <begin position="1"/>
        <end position="26"/>
    </location>
</feature>
<keyword evidence="7" id="KW-1185">Reference proteome</keyword>
<dbReference type="InterPro" id="IPR045075">
    <property type="entry name" value="Syf1-like"/>
</dbReference>
<evidence type="ECO:0000256" key="2">
    <source>
        <dbReference type="ARBA" id="ARBA00022737"/>
    </source>
</evidence>
<keyword evidence="3" id="KW-0539">Nucleus</keyword>
<feature type="domain" description="PRP1 splicing factor N-terminal" evidence="5">
    <location>
        <begin position="35"/>
        <end position="168"/>
    </location>
</feature>
<dbReference type="OrthoDB" id="440128at2759"/>
<name>A0A367YB76_9ASCO</name>